<reference evidence="2" key="1">
    <citation type="submission" date="2020-04" db="EMBL/GenBank/DDBJ databases">
        <title>Genome Assembly and Annotation of Botryosphaeria dothidea sdau 11-99, a Latent Pathogen of Apple Fruit Ring Rot in China.</title>
        <authorList>
            <person name="Yu C."/>
            <person name="Diao Y."/>
            <person name="Lu Q."/>
            <person name="Zhao J."/>
            <person name="Cui S."/>
            <person name="Peng C."/>
            <person name="He B."/>
            <person name="Liu H."/>
        </authorList>
    </citation>
    <scope>NUCLEOTIDE SEQUENCE [LARGE SCALE GENOMIC DNA]</scope>
    <source>
        <strain evidence="2">Sdau11-99</strain>
    </source>
</reference>
<evidence type="ECO:0000313" key="2">
    <source>
        <dbReference type="EMBL" id="KAF4300649.1"/>
    </source>
</evidence>
<dbReference type="AlphaFoldDB" id="A0A8H4II30"/>
<evidence type="ECO:0000313" key="3">
    <source>
        <dbReference type="Proteomes" id="UP000572817"/>
    </source>
</evidence>
<proteinExistence type="predicted"/>
<sequence length="171" mass="19048">MPPKRSKKTASEPEIGTRKTTLKRKASAIDDKLRVSRQDEAKGVEAKAPSSKRTKKKTETDLEDVLLWNSVKGVPQPYNPSIHPEFSSIPTQWQQLITFGIERALTKSVLGAINTALTTDAAAGKFDLSEERPVGFELLPRFVLKNGSNQVQLTTREHADGHWDPYSVPRL</sequence>
<evidence type="ECO:0000256" key="1">
    <source>
        <dbReference type="SAM" id="MobiDB-lite"/>
    </source>
</evidence>
<dbReference type="EMBL" id="WWBZ02000082">
    <property type="protein sequence ID" value="KAF4300649.1"/>
    <property type="molecule type" value="Genomic_DNA"/>
</dbReference>
<dbReference type="OrthoDB" id="10535909at2759"/>
<organism evidence="2 3">
    <name type="scientific">Botryosphaeria dothidea</name>
    <dbReference type="NCBI Taxonomy" id="55169"/>
    <lineage>
        <taxon>Eukaryota</taxon>
        <taxon>Fungi</taxon>
        <taxon>Dikarya</taxon>
        <taxon>Ascomycota</taxon>
        <taxon>Pezizomycotina</taxon>
        <taxon>Dothideomycetes</taxon>
        <taxon>Dothideomycetes incertae sedis</taxon>
        <taxon>Botryosphaeriales</taxon>
        <taxon>Botryosphaeriaceae</taxon>
        <taxon>Botryosphaeria</taxon>
    </lineage>
</organism>
<comment type="caution">
    <text evidence="2">The sequence shown here is derived from an EMBL/GenBank/DDBJ whole genome shotgun (WGS) entry which is preliminary data.</text>
</comment>
<dbReference type="Proteomes" id="UP000572817">
    <property type="component" value="Unassembled WGS sequence"/>
</dbReference>
<feature type="compositionally biased region" description="Basic and acidic residues" evidence="1">
    <location>
        <begin position="27"/>
        <end position="45"/>
    </location>
</feature>
<protein>
    <submittedName>
        <fullName evidence="2">Uncharacterized protein</fullName>
    </submittedName>
</protein>
<feature type="region of interest" description="Disordered" evidence="1">
    <location>
        <begin position="1"/>
        <end position="58"/>
    </location>
</feature>
<accession>A0A8H4II30</accession>
<keyword evidence="3" id="KW-1185">Reference proteome</keyword>
<gene>
    <name evidence="2" type="ORF">GTA08_BOTSDO11417</name>
</gene>
<name>A0A8H4II30_9PEZI</name>